<protein>
    <submittedName>
        <fullName evidence="3">Cyclic nucleotide-binding protein</fullName>
    </submittedName>
</protein>
<dbReference type="AlphaFoldDB" id="A0A4Q1AQ39"/>
<dbReference type="OrthoDB" id="9808528at2"/>
<dbReference type="InterPro" id="IPR005105">
    <property type="entry name" value="GlnD_Uridyltrans_N"/>
</dbReference>
<dbReference type="PROSITE" id="PS50042">
    <property type="entry name" value="CNMP_BINDING_3"/>
    <property type="match status" value="1"/>
</dbReference>
<organism evidence="3 4">
    <name type="scientific">Halarcobacter mediterraneus</name>
    <dbReference type="NCBI Taxonomy" id="2023153"/>
    <lineage>
        <taxon>Bacteria</taxon>
        <taxon>Pseudomonadati</taxon>
        <taxon>Campylobacterota</taxon>
        <taxon>Epsilonproteobacteria</taxon>
        <taxon>Campylobacterales</taxon>
        <taxon>Arcobacteraceae</taxon>
        <taxon>Halarcobacter</taxon>
    </lineage>
</organism>
<dbReference type="InterPro" id="IPR000644">
    <property type="entry name" value="CBS_dom"/>
</dbReference>
<proteinExistence type="predicted"/>
<accession>A0A4Q1AQ39</accession>
<dbReference type="SUPFAM" id="SSF54631">
    <property type="entry name" value="CBS-domain pair"/>
    <property type="match status" value="1"/>
</dbReference>
<reference evidence="3 4" key="1">
    <citation type="submission" date="2017-09" db="EMBL/GenBank/DDBJ databases">
        <title>Genomics of the genus Arcobacter.</title>
        <authorList>
            <person name="Perez-Cataluna A."/>
            <person name="Figueras M.J."/>
            <person name="Salas-Masso N."/>
        </authorList>
    </citation>
    <scope>NUCLEOTIDE SEQUENCE [LARGE SCALE GENOMIC DNA]</scope>
    <source>
        <strain evidence="3 4">F156-34</strain>
    </source>
</reference>
<gene>
    <name evidence="3" type="ORF">CP965_13615</name>
</gene>
<evidence type="ECO:0000313" key="4">
    <source>
        <dbReference type="Proteomes" id="UP000289718"/>
    </source>
</evidence>
<dbReference type="Gene3D" id="3.10.580.10">
    <property type="entry name" value="CBS-domain"/>
    <property type="match status" value="1"/>
</dbReference>
<evidence type="ECO:0000313" key="3">
    <source>
        <dbReference type="EMBL" id="RXK11474.1"/>
    </source>
</evidence>
<dbReference type="PANTHER" id="PTHR43080:SF2">
    <property type="entry name" value="CBS DOMAIN-CONTAINING PROTEIN"/>
    <property type="match status" value="1"/>
</dbReference>
<dbReference type="CDD" id="cd05401">
    <property type="entry name" value="NT_GlnE_GlnD_like"/>
    <property type="match status" value="1"/>
</dbReference>
<evidence type="ECO:0000259" key="2">
    <source>
        <dbReference type="PROSITE" id="PS50042"/>
    </source>
</evidence>
<dbReference type="Gene3D" id="2.60.120.10">
    <property type="entry name" value="Jelly Rolls"/>
    <property type="match status" value="1"/>
</dbReference>
<feature type="domain" description="Cyclic nucleotide-binding" evidence="2">
    <location>
        <begin position="15"/>
        <end position="130"/>
    </location>
</feature>
<dbReference type="InterPro" id="IPR000595">
    <property type="entry name" value="cNMP-bd_dom"/>
</dbReference>
<comment type="caution">
    <text evidence="3">The sequence shown here is derived from an EMBL/GenBank/DDBJ whole genome shotgun (WGS) entry which is preliminary data.</text>
</comment>
<dbReference type="InterPro" id="IPR051257">
    <property type="entry name" value="Diverse_CBS-Domain"/>
</dbReference>
<name>A0A4Q1AQ39_9BACT</name>
<dbReference type="RefSeq" id="WP_129062663.1">
    <property type="nucleotide sequence ID" value="NZ_NXIE01000008.1"/>
</dbReference>
<dbReference type="SMART" id="SM00100">
    <property type="entry name" value="cNMP"/>
    <property type="match status" value="1"/>
</dbReference>
<dbReference type="InterPro" id="IPR046342">
    <property type="entry name" value="CBS_dom_sf"/>
</dbReference>
<dbReference type="Pfam" id="PF10335">
    <property type="entry name" value="DUF294_C"/>
    <property type="match status" value="1"/>
</dbReference>
<dbReference type="Pfam" id="PF03445">
    <property type="entry name" value="DUF294"/>
    <property type="match status" value="1"/>
</dbReference>
<dbReference type="Pfam" id="PF00027">
    <property type="entry name" value="cNMP_binding"/>
    <property type="match status" value="1"/>
</dbReference>
<dbReference type="InterPro" id="IPR018821">
    <property type="entry name" value="DUF294_put_nucleoTrafse_sb-bd"/>
</dbReference>
<dbReference type="InterPro" id="IPR014710">
    <property type="entry name" value="RmlC-like_jellyroll"/>
</dbReference>
<dbReference type="Pfam" id="PF00571">
    <property type="entry name" value="CBS"/>
    <property type="match status" value="1"/>
</dbReference>
<evidence type="ECO:0000256" key="1">
    <source>
        <dbReference type="ARBA" id="ARBA00023122"/>
    </source>
</evidence>
<dbReference type="SUPFAM" id="SSF51206">
    <property type="entry name" value="cAMP-binding domain-like"/>
    <property type="match status" value="1"/>
</dbReference>
<dbReference type="PANTHER" id="PTHR43080">
    <property type="entry name" value="CBS DOMAIN-CONTAINING PROTEIN CBSX3, MITOCHONDRIAL"/>
    <property type="match status" value="1"/>
</dbReference>
<dbReference type="Proteomes" id="UP000289718">
    <property type="component" value="Unassembled WGS sequence"/>
</dbReference>
<dbReference type="EMBL" id="NXIE01000008">
    <property type="protein sequence ID" value="RXK11474.1"/>
    <property type="molecule type" value="Genomic_DNA"/>
</dbReference>
<keyword evidence="4" id="KW-1185">Reference proteome</keyword>
<dbReference type="CDD" id="cd00038">
    <property type="entry name" value="CAP_ED"/>
    <property type="match status" value="1"/>
</dbReference>
<dbReference type="GO" id="GO:0008773">
    <property type="term" value="F:[protein-PII] uridylyltransferase activity"/>
    <property type="evidence" value="ECO:0007669"/>
    <property type="project" value="InterPro"/>
</dbReference>
<sequence length="614" mass="71318">MDTQEQIKFLKAIHPFENLTKKQLEYFAENLDIVYLKKEEIIQNFSQEPRFLYFIIKGIVQEKNEDSEVLSLYSNHEFFDSISLIENFSKNCFVTTEETICYTLPREIFIQVLHENPALENFFFQSISEKLNGNINHEKNKELVNLMVAKVKDARVHKALILPFETSIYEAVKQLKEKKVPTLLLKDKEKNLHIVTDSDFREKVILNKMSFDDSVGKISNSGLKYVNEDDFLFNAQLLMTKHGLKRLIVKNSNHDIVGVLDQISLSSFFATHTFSVSNEIAKATNVEELKIASQSLLKIVKSLYAKGVKVAFISKLINQLNRKIMDKLFNMIAPEELIGKSTLIVMGSEGRAEQILKTDQDNALILDDNCKIEKAKLETFTKEYTQTLVDFGFPPCEGNIMLSNPYWCRTQKEFKDLIYDWITHPSEEKFMNLAIFYDAFCASGNRQLLDDLKQHLFKVCADSQSFYMHFAKIIMDFDVPLGFFDGFVFDSKDKEHKHELDIKKGGIFIVVQGVRALSLEYKLMRVNTLKRIKELTDKNIFTKEFSQELSEAFNYLNSLKLKSNIEKMDSAQTIDNYIDPDKLNRMEKDLLKDSFKIINKLKKILESHYKLNYV</sequence>
<keyword evidence="1" id="KW-0129">CBS domain</keyword>
<dbReference type="InterPro" id="IPR018490">
    <property type="entry name" value="cNMP-bd_dom_sf"/>
</dbReference>